<keyword evidence="2" id="KW-0067">ATP-binding</keyword>
<accession>A0A849BVB6</accession>
<feature type="region of interest" description="Disordered" evidence="4">
    <location>
        <begin position="1"/>
        <end position="44"/>
    </location>
</feature>
<evidence type="ECO:0000313" key="6">
    <source>
        <dbReference type="EMBL" id="NNH24867.1"/>
    </source>
</evidence>
<keyword evidence="7" id="KW-1185">Reference proteome</keyword>
<evidence type="ECO:0000256" key="4">
    <source>
        <dbReference type="SAM" id="MobiDB-lite"/>
    </source>
</evidence>
<comment type="caution">
    <text evidence="6">The sequence shown here is derived from an EMBL/GenBank/DDBJ whole genome shotgun (WGS) entry which is preliminary data.</text>
</comment>
<keyword evidence="1" id="KW-0227">DNA damage</keyword>
<evidence type="ECO:0000313" key="7">
    <source>
        <dbReference type="Proteomes" id="UP000555552"/>
    </source>
</evidence>
<feature type="compositionally biased region" description="Gly residues" evidence="4">
    <location>
        <begin position="207"/>
        <end position="228"/>
    </location>
</feature>
<reference evidence="6 7" key="1">
    <citation type="submission" date="2020-05" db="EMBL/GenBank/DDBJ databases">
        <title>MicrobeNet Type strains.</title>
        <authorList>
            <person name="Nicholson A.C."/>
        </authorList>
    </citation>
    <scope>NUCLEOTIDE SEQUENCE [LARGE SCALE GENOMIC DNA]</scope>
    <source>
        <strain evidence="6 7">JCM 14547</strain>
    </source>
</reference>
<keyword evidence="3" id="KW-0234">DNA repair</keyword>
<dbReference type="RefSeq" id="WP_171204549.1">
    <property type="nucleotide sequence ID" value="NZ_JABEMA010000566.1"/>
</dbReference>
<proteinExistence type="predicted"/>
<evidence type="ECO:0000259" key="5">
    <source>
        <dbReference type="Pfam" id="PF12705"/>
    </source>
</evidence>
<dbReference type="AlphaFoldDB" id="A0A849BVB6"/>
<dbReference type="Gene3D" id="3.90.320.10">
    <property type="match status" value="1"/>
</dbReference>
<dbReference type="InterPro" id="IPR038726">
    <property type="entry name" value="PDDEXK_AddAB-type"/>
</dbReference>
<keyword evidence="2" id="KW-0378">Hydrolase</keyword>
<dbReference type="GO" id="GO:0004386">
    <property type="term" value="F:helicase activity"/>
    <property type="evidence" value="ECO:0007669"/>
    <property type="project" value="UniProtKB-KW"/>
</dbReference>
<feature type="region of interest" description="Disordered" evidence="4">
    <location>
        <begin position="204"/>
        <end position="231"/>
    </location>
</feature>
<feature type="domain" description="PD-(D/E)XK endonuclease-like" evidence="5">
    <location>
        <begin position="39"/>
        <end position="294"/>
    </location>
</feature>
<gene>
    <name evidence="6" type="ORF">HLB09_17575</name>
</gene>
<keyword evidence="2" id="KW-0547">Nucleotide-binding</keyword>
<sequence>ELARLAAAGVPGADPDDWYGLAPLSDPGPLHPGDEPVPVSPSKVEQHGACPLRWVLEASGAVAQESSSAGVGTLVHDLAATAPDADRAALGAELDRRWHELGMPATWPGRRERARAERMLDNLAPYLATSGGRELLGTEVEVRVAVGRALLTGRVDRLERDAQGRLVVVDLKTGSAAAKAELAEHPQLGAYQAAVEAGAFADVARSGGDGSGDDGSGGDGPGGDGARSGGARLVNVAPTRGKALEQAQAPLEAAEDPGWARALVERTAEGMAGASFPAQDGPQCRTCPVRTSCPVRAEGRQVGP</sequence>
<evidence type="ECO:0000256" key="3">
    <source>
        <dbReference type="ARBA" id="ARBA00023204"/>
    </source>
</evidence>
<name>A0A849BVB6_9ACTN</name>
<organism evidence="6 7">
    <name type="scientific">Pseudokineococcus marinus</name>
    <dbReference type="NCBI Taxonomy" id="351215"/>
    <lineage>
        <taxon>Bacteria</taxon>
        <taxon>Bacillati</taxon>
        <taxon>Actinomycetota</taxon>
        <taxon>Actinomycetes</taxon>
        <taxon>Kineosporiales</taxon>
        <taxon>Kineosporiaceae</taxon>
        <taxon>Pseudokineococcus</taxon>
    </lineage>
</organism>
<keyword evidence="2" id="KW-0347">Helicase</keyword>
<dbReference type="GO" id="GO:0006281">
    <property type="term" value="P:DNA repair"/>
    <property type="evidence" value="ECO:0007669"/>
    <property type="project" value="UniProtKB-KW"/>
</dbReference>
<evidence type="ECO:0000256" key="1">
    <source>
        <dbReference type="ARBA" id="ARBA00022763"/>
    </source>
</evidence>
<evidence type="ECO:0000256" key="2">
    <source>
        <dbReference type="ARBA" id="ARBA00022806"/>
    </source>
</evidence>
<feature type="compositionally biased region" description="Low complexity" evidence="4">
    <location>
        <begin position="1"/>
        <end position="13"/>
    </location>
</feature>
<feature type="non-terminal residue" evidence="6">
    <location>
        <position position="1"/>
    </location>
</feature>
<dbReference type="Pfam" id="PF12705">
    <property type="entry name" value="PDDEXK_1"/>
    <property type="match status" value="1"/>
</dbReference>
<dbReference type="InterPro" id="IPR011604">
    <property type="entry name" value="PDDEXK-like_dom_sf"/>
</dbReference>
<dbReference type="EMBL" id="JABEMA010000566">
    <property type="protein sequence ID" value="NNH24867.1"/>
    <property type="molecule type" value="Genomic_DNA"/>
</dbReference>
<dbReference type="Proteomes" id="UP000555552">
    <property type="component" value="Unassembled WGS sequence"/>
</dbReference>
<protein>
    <submittedName>
        <fullName evidence="6">PD-(D/E)XK nuclease family protein</fullName>
    </submittedName>
</protein>